<keyword evidence="6 13" id="KW-0808">Transferase</keyword>
<dbReference type="SUPFAM" id="SSF55821">
    <property type="entry name" value="YrdC/RibB"/>
    <property type="match status" value="1"/>
</dbReference>
<sequence>MNQTIITQVLPCDPTSISFSDSNGDSTPIISSEETLASLKTAVSDLVSLNVPVVFPTETVYGLAAPALISSAVSQIFTTKGRPADNPLIVHVSSPEMLKSILPSSFVIPSSYNLLMQAFWPGPLTLLFPATPQIPSIITASRDTVAIRMPSHPVARALIQMCNTPLAAPSANTSGSPSPTKAEHVLHNLFGKVRVILDGGPCDVGLESTVVDGLSSDGAIRVLRPGGVTVEDMERVLAVGGVTPKILVHRRDFRDEGLENAPTTPGMKYRHYSPSIPVVLLLTSIPPENQTALSLPETFSIILSSYPPNSPVKIGLLTPSDSPLSSLPSRLKRYAEVELNWDYFPLGTVDEPSLTAQRLFDGLLTLERNGVDLIIVEGVEEAREGLAVMNRVRKAAGEVHWVAVDEPLSQFDAR</sequence>
<dbReference type="Gene3D" id="3.90.870.10">
    <property type="entry name" value="DHBP synthase"/>
    <property type="match status" value="1"/>
</dbReference>
<comment type="caution">
    <text evidence="16">The sequence shown here is derived from an EMBL/GenBank/DDBJ whole genome shotgun (WGS) entry which is preliminary data.</text>
</comment>
<feature type="binding site" evidence="14">
    <location>
        <position position="144"/>
    </location>
    <ligand>
        <name>ATP</name>
        <dbReference type="ChEBI" id="CHEBI:30616"/>
    </ligand>
</feature>
<feature type="binding site" evidence="14">
    <location>
        <position position="272"/>
    </location>
    <ligand>
        <name>ATP</name>
        <dbReference type="ChEBI" id="CHEBI:30616"/>
    </ligand>
</feature>
<evidence type="ECO:0000259" key="15">
    <source>
        <dbReference type="PROSITE" id="PS51163"/>
    </source>
</evidence>
<feature type="domain" description="YrdC-like" evidence="15">
    <location>
        <begin position="36"/>
        <end position="228"/>
    </location>
</feature>
<feature type="binding site" evidence="14">
    <location>
        <position position="208"/>
    </location>
    <ligand>
        <name>L-threonine</name>
        <dbReference type="ChEBI" id="CHEBI:57926"/>
    </ligand>
</feature>
<dbReference type="InterPro" id="IPR017945">
    <property type="entry name" value="DHBP_synth_RibB-like_a/b_dom"/>
</dbReference>
<feature type="binding site" evidence="14">
    <location>
        <position position="178"/>
    </location>
    <ligand>
        <name>ATP</name>
        <dbReference type="ChEBI" id="CHEBI:30616"/>
    </ligand>
</feature>
<feature type="binding site" evidence="14">
    <location>
        <position position="170"/>
    </location>
    <ligand>
        <name>ATP</name>
        <dbReference type="ChEBI" id="CHEBI:30616"/>
    </ligand>
</feature>
<feature type="binding site" evidence="14">
    <location>
        <position position="59"/>
    </location>
    <ligand>
        <name>ATP</name>
        <dbReference type="ChEBI" id="CHEBI:30616"/>
    </ligand>
</feature>
<dbReference type="PIRSF" id="PIRSF004930">
    <property type="entry name" value="Tln_factor_SUA5"/>
    <property type="match status" value="1"/>
</dbReference>
<gene>
    <name evidence="16" type="ORF">Clacol_010550</name>
</gene>
<evidence type="ECO:0000256" key="14">
    <source>
        <dbReference type="PIRSR" id="PIRSR004930-1"/>
    </source>
</evidence>
<dbReference type="Proteomes" id="UP001050691">
    <property type="component" value="Unassembled WGS sequence"/>
</dbReference>
<comment type="function">
    <text evidence="13">Required for the formation of a threonylcarbamoyl group on adenosine at position 37 (t(6)A37) in tRNAs that read codons beginning with adenine.</text>
</comment>
<evidence type="ECO:0000256" key="3">
    <source>
        <dbReference type="ARBA" id="ARBA00012584"/>
    </source>
</evidence>
<feature type="binding site" evidence="14">
    <location>
        <position position="82"/>
    </location>
    <ligand>
        <name>ATP</name>
        <dbReference type="ChEBI" id="CHEBI:30616"/>
    </ligand>
</feature>
<dbReference type="EMBL" id="BPWL01000017">
    <property type="protein sequence ID" value="GJJ16254.1"/>
    <property type="molecule type" value="Genomic_DNA"/>
</dbReference>
<dbReference type="Gene3D" id="3.40.50.11030">
    <property type="entry name" value="Threonylcarbamoyl-AMP synthase, C-terminal domain"/>
    <property type="match status" value="1"/>
</dbReference>
<dbReference type="GO" id="GO:0008033">
    <property type="term" value="P:tRNA processing"/>
    <property type="evidence" value="ECO:0007669"/>
    <property type="project" value="UniProtKB-KW"/>
</dbReference>
<keyword evidence="5 13" id="KW-0963">Cytoplasm</keyword>
<dbReference type="NCBIfam" id="TIGR00057">
    <property type="entry name" value="L-threonylcarbamoyladenylate synthase"/>
    <property type="match status" value="1"/>
</dbReference>
<evidence type="ECO:0000256" key="12">
    <source>
        <dbReference type="ARBA" id="ARBA00048366"/>
    </source>
</evidence>
<dbReference type="GO" id="GO:0003725">
    <property type="term" value="F:double-stranded RNA binding"/>
    <property type="evidence" value="ECO:0007669"/>
    <property type="project" value="UniProtKB-UniRule"/>
</dbReference>
<evidence type="ECO:0000256" key="13">
    <source>
        <dbReference type="PIRNR" id="PIRNR004930"/>
    </source>
</evidence>
<feature type="binding site" evidence="14">
    <location>
        <position position="168"/>
    </location>
    <ligand>
        <name>L-threonine</name>
        <dbReference type="ChEBI" id="CHEBI:57926"/>
    </ligand>
</feature>
<evidence type="ECO:0000256" key="9">
    <source>
        <dbReference type="ARBA" id="ARBA00022741"/>
    </source>
</evidence>
<evidence type="ECO:0000256" key="7">
    <source>
        <dbReference type="ARBA" id="ARBA00022694"/>
    </source>
</evidence>
<evidence type="ECO:0000256" key="1">
    <source>
        <dbReference type="ARBA" id="ARBA00004496"/>
    </source>
</evidence>
<keyword evidence="17" id="KW-1185">Reference proteome</keyword>
<dbReference type="GO" id="GO:0005737">
    <property type="term" value="C:cytoplasm"/>
    <property type="evidence" value="ECO:0007669"/>
    <property type="project" value="UniProtKB-SubCell"/>
</dbReference>
<accession>A0AAV5AU88</accession>
<dbReference type="GO" id="GO:0006450">
    <property type="term" value="P:regulation of translational fidelity"/>
    <property type="evidence" value="ECO:0007669"/>
    <property type="project" value="TreeGrafter"/>
</dbReference>
<dbReference type="Pfam" id="PF01300">
    <property type="entry name" value="Sua5_yciO_yrdC"/>
    <property type="match status" value="1"/>
</dbReference>
<dbReference type="InterPro" id="IPR006070">
    <property type="entry name" value="Sua5-like_dom"/>
</dbReference>
<comment type="subcellular location">
    <subcellularLocation>
        <location evidence="1 13">Cytoplasm</location>
    </subcellularLocation>
</comment>
<keyword evidence="9 13" id="KW-0547">Nucleotide-binding</keyword>
<keyword evidence="7 13" id="KW-0819">tRNA processing</keyword>
<dbReference type="PROSITE" id="PS51163">
    <property type="entry name" value="YRDC"/>
    <property type="match status" value="1"/>
</dbReference>
<reference evidence="16" key="1">
    <citation type="submission" date="2021-10" db="EMBL/GenBank/DDBJ databases">
        <title>De novo Genome Assembly of Clathrus columnatus (Basidiomycota, Fungi) Using Illumina and Nanopore Sequence Data.</title>
        <authorList>
            <person name="Ogiso-Tanaka E."/>
            <person name="Itagaki H."/>
            <person name="Hosoya T."/>
            <person name="Hosaka K."/>
        </authorList>
    </citation>
    <scope>NUCLEOTIDE SEQUENCE</scope>
    <source>
        <strain evidence="16">MO-923</strain>
    </source>
</reference>
<evidence type="ECO:0000313" key="16">
    <source>
        <dbReference type="EMBL" id="GJJ16254.1"/>
    </source>
</evidence>
<comment type="catalytic activity">
    <reaction evidence="12 13">
        <text>L-threonine + hydrogencarbonate + ATP = L-threonylcarbamoyladenylate + diphosphate + H2O</text>
        <dbReference type="Rhea" id="RHEA:36407"/>
        <dbReference type="ChEBI" id="CHEBI:15377"/>
        <dbReference type="ChEBI" id="CHEBI:17544"/>
        <dbReference type="ChEBI" id="CHEBI:30616"/>
        <dbReference type="ChEBI" id="CHEBI:33019"/>
        <dbReference type="ChEBI" id="CHEBI:57926"/>
        <dbReference type="ChEBI" id="CHEBI:73682"/>
        <dbReference type="EC" id="2.7.7.87"/>
    </reaction>
</comment>
<comment type="similarity">
    <text evidence="2 13">Belongs to the SUA5 family.</text>
</comment>
<dbReference type="InterPro" id="IPR038385">
    <property type="entry name" value="Sua5/YwlC_C"/>
</dbReference>
<evidence type="ECO:0000256" key="8">
    <source>
        <dbReference type="ARBA" id="ARBA00022695"/>
    </source>
</evidence>
<feature type="binding site" evidence="14">
    <location>
        <position position="91"/>
    </location>
    <ligand>
        <name>L-threonine</name>
        <dbReference type="ChEBI" id="CHEBI:57926"/>
    </ligand>
</feature>
<proteinExistence type="inferred from homology"/>
<evidence type="ECO:0000256" key="11">
    <source>
        <dbReference type="ARBA" id="ARBA00029774"/>
    </source>
</evidence>
<keyword evidence="8 13" id="KW-0548">Nucleotidyltransferase</keyword>
<evidence type="ECO:0000256" key="4">
    <source>
        <dbReference type="ARBA" id="ARBA00015492"/>
    </source>
</evidence>
<evidence type="ECO:0000256" key="6">
    <source>
        <dbReference type="ARBA" id="ARBA00022679"/>
    </source>
</evidence>
<evidence type="ECO:0000256" key="10">
    <source>
        <dbReference type="ARBA" id="ARBA00022840"/>
    </source>
</evidence>
<protein>
    <recommendedName>
        <fullName evidence="4 13">Threonylcarbamoyl-AMP synthase</fullName>
        <shortName evidence="13">TC-AMP synthase</shortName>
        <ecNumber evidence="3 13">2.7.7.87</ecNumber>
    </recommendedName>
    <alternativeName>
        <fullName evidence="11 13">L-threonylcarbamoyladenylate synthase</fullName>
    </alternativeName>
</protein>
<dbReference type="PANTHER" id="PTHR17490">
    <property type="entry name" value="SUA5"/>
    <property type="match status" value="1"/>
</dbReference>
<dbReference type="InterPro" id="IPR005145">
    <property type="entry name" value="Sua5_C"/>
</dbReference>
<feature type="binding site" evidence="14">
    <location>
        <position position="224"/>
    </location>
    <ligand>
        <name>ATP</name>
        <dbReference type="ChEBI" id="CHEBI:30616"/>
    </ligand>
</feature>
<dbReference type="EC" id="2.7.7.87" evidence="3 13"/>
<feature type="binding site" evidence="14">
    <location>
        <position position="86"/>
    </location>
    <ligand>
        <name>ATP</name>
        <dbReference type="ChEBI" id="CHEBI:30616"/>
    </ligand>
</feature>
<dbReference type="GO" id="GO:0000049">
    <property type="term" value="F:tRNA binding"/>
    <property type="evidence" value="ECO:0007669"/>
    <property type="project" value="TreeGrafter"/>
</dbReference>
<name>A0AAV5AU88_9AGAM</name>
<organism evidence="16 17">
    <name type="scientific">Clathrus columnatus</name>
    <dbReference type="NCBI Taxonomy" id="1419009"/>
    <lineage>
        <taxon>Eukaryota</taxon>
        <taxon>Fungi</taxon>
        <taxon>Dikarya</taxon>
        <taxon>Basidiomycota</taxon>
        <taxon>Agaricomycotina</taxon>
        <taxon>Agaricomycetes</taxon>
        <taxon>Phallomycetidae</taxon>
        <taxon>Phallales</taxon>
        <taxon>Clathraceae</taxon>
        <taxon>Clathrus</taxon>
    </lineage>
</organism>
<dbReference type="AlphaFoldDB" id="A0AAV5AU88"/>
<dbReference type="InterPro" id="IPR010923">
    <property type="entry name" value="T(6)A37_SUA5"/>
</dbReference>
<feature type="binding site" evidence="14">
    <location>
        <position position="148"/>
    </location>
    <ligand>
        <name>L-threonine</name>
        <dbReference type="ChEBI" id="CHEBI:57926"/>
    </ligand>
</feature>
<evidence type="ECO:0000256" key="2">
    <source>
        <dbReference type="ARBA" id="ARBA00007663"/>
    </source>
</evidence>
<dbReference type="InterPro" id="IPR050156">
    <property type="entry name" value="TC-AMP_synthase_SUA5"/>
</dbReference>
<evidence type="ECO:0000313" key="17">
    <source>
        <dbReference type="Proteomes" id="UP001050691"/>
    </source>
</evidence>
<dbReference type="FunFam" id="3.90.870.10:FF:000009">
    <property type="entry name" value="Threonylcarbamoyl-AMP synthase, putative"/>
    <property type="match status" value="1"/>
</dbReference>
<evidence type="ECO:0000256" key="5">
    <source>
        <dbReference type="ARBA" id="ARBA00022490"/>
    </source>
</evidence>
<dbReference type="GO" id="GO:0061710">
    <property type="term" value="F:L-threonylcarbamoyladenylate synthase"/>
    <property type="evidence" value="ECO:0007669"/>
    <property type="project" value="UniProtKB-EC"/>
</dbReference>
<dbReference type="GO" id="GO:0005524">
    <property type="term" value="F:ATP binding"/>
    <property type="evidence" value="ECO:0007669"/>
    <property type="project" value="UniProtKB-UniRule"/>
</dbReference>
<dbReference type="PANTHER" id="PTHR17490:SF16">
    <property type="entry name" value="THREONYLCARBAMOYL-AMP SYNTHASE"/>
    <property type="match status" value="1"/>
</dbReference>
<keyword evidence="10 13" id="KW-0067">ATP-binding</keyword>
<dbReference type="Pfam" id="PF03481">
    <property type="entry name" value="Sua5_C"/>
    <property type="match status" value="1"/>
</dbReference>